<gene>
    <name evidence="2" type="ORF">HNQ71_004658</name>
</gene>
<feature type="region of interest" description="Disordered" evidence="1">
    <location>
        <begin position="75"/>
        <end position="97"/>
    </location>
</feature>
<dbReference type="InterPro" id="IPR046120">
    <property type="entry name" value="DUF6117"/>
</dbReference>
<organism evidence="2 3">
    <name type="scientific">Mesorhizobium sangaii</name>
    <dbReference type="NCBI Taxonomy" id="505389"/>
    <lineage>
        <taxon>Bacteria</taxon>
        <taxon>Pseudomonadati</taxon>
        <taxon>Pseudomonadota</taxon>
        <taxon>Alphaproteobacteria</taxon>
        <taxon>Hyphomicrobiales</taxon>
        <taxon>Phyllobacteriaceae</taxon>
        <taxon>Mesorhizobium</taxon>
    </lineage>
</organism>
<sequence>MTHLVGGAHDEHPRLPRSNFQTLLRAAGDGNLALMEYADAATGERRYVICAVGRDGTDYVFTPFGHLADGNPYDAYLPPDPDDANGFLQKSEPDGGI</sequence>
<evidence type="ECO:0000256" key="1">
    <source>
        <dbReference type="SAM" id="MobiDB-lite"/>
    </source>
</evidence>
<keyword evidence="3" id="KW-1185">Reference proteome</keyword>
<protein>
    <submittedName>
        <fullName evidence="2">Uncharacterized protein</fullName>
    </submittedName>
</protein>
<dbReference type="Pfam" id="PF19612">
    <property type="entry name" value="DUF6117"/>
    <property type="match status" value="1"/>
</dbReference>
<dbReference type="Proteomes" id="UP000556329">
    <property type="component" value="Unassembled WGS sequence"/>
</dbReference>
<reference evidence="2 3" key="1">
    <citation type="submission" date="2020-08" db="EMBL/GenBank/DDBJ databases">
        <title>Genomic Encyclopedia of Type Strains, Phase IV (KMG-IV): sequencing the most valuable type-strain genomes for metagenomic binning, comparative biology and taxonomic classification.</title>
        <authorList>
            <person name="Goeker M."/>
        </authorList>
    </citation>
    <scope>NUCLEOTIDE SEQUENCE [LARGE SCALE GENOMIC DNA]</scope>
    <source>
        <strain evidence="2 3">DSM 100039</strain>
    </source>
</reference>
<evidence type="ECO:0000313" key="2">
    <source>
        <dbReference type="EMBL" id="MBB6411970.1"/>
    </source>
</evidence>
<dbReference type="AlphaFoldDB" id="A0A841PMS7"/>
<name>A0A841PMS7_9HYPH</name>
<comment type="caution">
    <text evidence="2">The sequence shown here is derived from an EMBL/GenBank/DDBJ whole genome shotgun (WGS) entry which is preliminary data.</text>
</comment>
<evidence type="ECO:0000313" key="3">
    <source>
        <dbReference type="Proteomes" id="UP000556329"/>
    </source>
</evidence>
<accession>A0A841PMS7</accession>
<proteinExistence type="predicted"/>
<dbReference type="EMBL" id="JACHEF010000004">
    <property type="protein sequence ID" value="MBB6411970.1"/>
    <property type="molecule type" value="Genomic_DNA"/>
</dbReference>